<evidence type="ECO:0000256" key="1">
    <source>
        <dbReference type="SAM" id="Phobius"/>
    </source>
</evidence>
<organism evidence="2 4">
    <name type="scientific">Candidatus Methanodesulfokora washburnensis</name>
    <dbReference type="NCBI Taxonomy" id="2478471"/>
    <lineage>
        <taxon>Archaea</taxon>
        <taxon>Thermoproteota</taxon>
        <taxon>Candidatus Korarchaeia</taxon>
        <taxon>Candidatus Korarchaeia incertae sedis</taxon>
        <taxon>Candidatus Methanodesulfokora</taxon>
    </lineage>
</organism>
<reference evidence="2 4" key="1">
    <citation type="submission" date="2018-10" db="EMBL/GenBank/DDBJ databases">
        <title>Co-occurring genomic capacity for anaerobic methane metabolism and dissimilatory sulfite reduction discovered in the Korarchaeota.</title>
        <authorList>
            <person name="Mckay L.J."/>
            <person name="Dlakic M."/>
            <person name="Fields M.W."/>
            <person name="Delmont T.O."/>
            <person name="Eren A.M."/>
            <person name="Jay Z.J."/>
            <person name="Klingelsmith K.B."/>
            <person name="Rusch D.B."/>
            <person name="Inskeep W.P."/>
        </authorList>
    </citation>
    <scope>NUCLEOTIDE SEQUENCE [LARGE SCALE GENOMIC DNA]</scope>
    <source>
        <strain evidence="2 4">MDKW</strain>
    </source>
</reference>
<evidence type="ECO:0008006" key="6">
    <source>
        <dbReference type="Google" id="ProtNLM"/>
    </source>
</evidence>
<accession>A0A429GRX2</accession>
<dbReference type="Proteomes" id="UP000277582">
    <property type="component" value="Unassembled WGS sequence"/>
</dbReference>
<feature type="transmembrane region" description="Helical" evidence="1">
    <location>
        <begin position="35"/>
        <end position="54"/>
    </location>
</feature>
<keyword evidence="1" id="KW-0472">Membrane</keyword>
<dbReference type="Proteomes" id="UP000316217">
    <property type="component" value="Unassembled WGS sequence"/>
</dbReference>
<dbReference type="EMBL" id="RCOS01000058">
    <property type="protein sequence ID" value="RSN76499.1"/>
    <property type="molecule type" value="Genomic_DNA"/>
</dbReference>
<evidence type="ECO:0000313" key="4">
    <source>
        <dbReference type="Proteomes" id="UP000277582"/>
    </source>
</evidence>
<dbReference type="AlphaFoldDB" id="A0A429GRX2"/>
<gene>
    <name evidence="2" type="ORF">D6D85_03910</name>
    <name evidence="3" type="ORF">EF810_08070</name>
</gene>
<sequence length="150" mass="17590">MSYKEAPAGEREKTPQYKYYDNVTDLKSADRWKRLVRSLLLAIVYIALPLILIFSFRLLGFFLSAILIIMSPMLPRIVVDTPDIYYVMDRYVLYGKDEMLMLKGCKIKMNKKRNLVIISRGRTALLYLYSHKPDLLYRILERLTKEGSNA</sequence>
<dbReference type="RefSeq" id="WP_125670735.1">
    <property type="nucleotide sequence ID" value="NZ_RCOS01000058.1"/>
</dbReference>
<keyword evidence="1" id="KW-0812">Transmembrane</keyword>
<keyword evidence="4" id="KW-1185">Reference proteome</keyword>
<evidence type="ECO:0000313" key="5">
    <source>
        <dbReference type="Proteomes" id="UP000316217"/>
    </source>
</evidence>
<proteinExistence type="predicted"/>
<dbReference type="EMBL" id="RXII01000122">
    <property type="protein sequence ID" value="RZN58113.1"/>
    <property type="molecule type" value="Genomic_DNA"/>
</dbReference>
<protein>
    <recommendedName>
        <fullName evidence="6">DUF2208 domain-containing protein</fullName>
    </recommendedName>
</protein>
<reference evidence="3 5" key="2">
    <citation type="journal article" date="2019" name="Nat. Microbiol.">
        <title>Wide diversity of methane and short-chain alkane metabolisms in uncultured archaea.</title>
        <authorList>
            <person name="Borrel G."/>
            <person name="Adam P.S."/>
            <person name="McKay L.J."/>
            <person name="Chen L.X."/>
            <person name="Sierra-Garcia I.N."/>
            <person name="Sieber C.M."/>
            <person name="Letourneur Q."/>
            <person name="Ghozlane A."/>
            <person name="Andersen G.L."/>
            <person name="Li W.J."/>
            <person name="Hallam S.J."/>
            <person name="Muyzer G."/>
            <person name="de Oliveira V.M."/>
            <person name="Inskeep W.P."/>
            <person name="Banfield J.F."/>
            <person name="Gribaldo S."/>
        </authorList>
    </citation>
    <scope>NUCLEOTIDE SEQUENCE [LARGE SCALE GENOMIC DNA]</scope>
    <source>
        <strain evidence="3">NM4</strain>
    </source>
</reference>
<keyword evidence="1" id="KW-1133">Transmembrane helix</keyword>
<comment type="caution">
    <text evidence="2">The sequence shown here is derived from an EMBL/GenBank/DDBJ whole genome shotgun (WGS) entry which is preliminary data.</text>
</comment>
<evidence type="ECO:0000313" key="3">
    <source>
        <dbReference type="EMBL" id="RZN58113.1"/>
    </source>
</evidence>
<evidence type="ECO:0000313" key="2">
    <source>
        <dbReference type="EMBL" id="RSN76499.1"/>
    </source>
</evidence>
<name>A0A429GRX2_9CREN</name>